<dbReference type="Pfam" id="PF00578">
    <property type="entry name" value="AhpC-TSA"/>
    <property type="match status" value="1"/>
</dbReference>
<dbReference type="Gene3D" id="3.40.30.10">
    <property type="entry name" value="Glutaredoxin"/>
    <property type="match status" value="1"/>
</dbReference>
<dbReference type="Proteomes" id="UP000034794">
    <property type="component" value="Unassembled WGS sequence"/>
</dbReference>
<protein>
    <recommendedName>
        <fullName evidence="2">Thioredoxin domain-containing protein</fullName>
    </recommendedName>
</protein>
<dbReference type="AlphaFoldDB" id="A0A0G1PIX0"/>
<evidence type="ECO:0000259" key="2">
    <source>
        <dbReference type="PROSITE" id="PS51352"/>
    </source>
</evidence>
<feature type="transmembrane region" description="Helical" evidence="1">
    <location>
        <begin position="184"/>
        <end position="204"/>
    </location>
</feature>
<feature type="transmembrane region" description="Helical" evidence="1">
    <location>
        <begin position="107"/>
        <end position="134"/>
    </location>
</feature>
<sequence>MSGLLTILAPCIWPILPIVLSSSSTGGRGRPLGVTLGILLSFSILTLSLSYLVKIFHFDPDILRLLAVVIIGFFGSILIIPKLASLLEGYASRIGNYFGGRFTSGSGFWSGMVAGISLGVVWAPCAGPILATIAALSATRAVNSQVVLITITYMIGTGIPLFLFAAFGSHLLTKSRVLSPFTGFIQQALGLVMIITAVLIWTGYDKLLQARLLNLFPAYTDLIYRIEQTNQVQEQLNRLQGKGEGKISTLPKSFLPDMGMAPDFVGIGNWLNSTPLTLGALEGKVILVDFWTYSCINCIRTLPFVTGWYEKYKDQGLVVVGIHTPEFEFEKKTENVANAIKMFGINYPVAQDNNYSTWNNYNNSYWPAKYLIDKDGHLRYQHSGEGLYAETEKAIQTLLAETGRPVPQEILSMPDQTPRIRLTPETYLGKSRMKKLSPDFKYLGDWKIENEFGESSPGSSLELDFYANKVFLVITPDSPTDILTVSLDGMPIRDDLAGKDVVGGKVFLTIPRLYELIDLRGNPGEHILRLDFGSKGTKVFAFTFG</sequence>
<dbReference type="EMBL" id="LCMI01000008">
    <property type="protein sequence ID" value="KKU32696.1"/>
    <property type="molecule type" value="Genomic_DNA"/>
</dbReference>
<evidence type="ECO:0000313" key="4">
    <source>
        <dbReference type="Proteomes" id="UP000034794"/>
    </source>
</evidence>
<evidence type="ECO:0000313" key="3">
    <source>
        <dbReference type="EMBL" id="KKU32696.1"/>
    </source>
</evidence>
<proteinExistence type="predicted"/>
<dbReference type="InterPro" id="IPR036249">
    <property type="entry name" value="Thioredoxin-like_sf"/>
</dbReference>
<dbReference type="PANTHER" id="PTHR42852:SF13">
    <property type="entry name" value="PROTEIN DIPZ"/>
    <property type="match status" value="1"/>
</dbReference>
<gene>
    <name evidence="3" type="ORF">UX47_C0008G0053</name>
</gene>
<feature type="transmembrane region" description="Helical" evidence="1">
    <location>
        <begin position="65"/>
        <end position="87"/>
    </location>
</feature>
<dbReference type="PANTHER" id="PTHR42852">
    <property type="entry name" value="THIOL:DISULFIDE INTERCHANGE PROTEIN DSBE"/>
    <property type="match status" value="1"/>
</dbReference>
<keyword evidence="1" id="KW-0472">Membrane</keyword>
<dbReference type="Pfam" id="PF17991">
    <property type="entry name" value="Thioredoxin_10"/>
    <property type="match status" value="1"/>
</dbReference>
<dbReference type="SUPFAM" id="SSF52833">
    <property type="entry name" value="Thioredoxin-like"/>
    <property type="match status" value="1"/>
</dbReference>
<dbReference type="InterPro" id="IPR041017">
    <property type="entry name" value="Thioredoxin_10"/>
</dbReference>
<feature type="transmembrane region" description="Helical" evidence="1">
    <location>
        <begin position="146"/>
        <end position="172"/>
    </location>
</feature>
<keyword evidence="1" id="KW-1133">Transmembrane helix</keyword>
<dbReference type="PATRIC" id="fig|1618381.3.peg.1019"/>
<dbReference type="Gene3D" id="2.60.120.260">
    <property type="entry name" value="Galactose-binding domain-like"/>
    <property type="match status" value="1"/>
</dbReference>
<dbReference type="PROSITE" id="PS51352">
    <property type="entry name" value="THIOREDOXIN_2"/>
    <property type="match status" value="1"/>
</dbReference>
<accession>A0A0G1PIX0</accession>
<dbReference type="CDD" id="cd03012">
    <property type="entry name" value="TlpA_like_DipZ_like"/>
    <property type="match status" value="1"/>
</dbReference>
<evidence type="ECO:0000256" key="1">
    <source>
        <dbReference type="SAM" id="Phobius"/>
    </source>
</evidence>
<feature type="domain" description="Thioredoxin" evidence="2">
    <location>
        <begin position="255"/>
        <end position="400"/>
    </location>
</feature>
<reference evidence="3 4" key="1">
    <citation type="journal article" date="2015" name="Nature">
        <title>rRNA introns, odd ribosomes, and small enigmatic genomes across a large radiation of phyla.</title>
        <authorList>
            <person name="Brown C.T."/>
            <person name="Hug L.A."/>
            <person name="Thomas B.C."/>
            <person name="Sharon I."/>
            <person name="Castelle C.J."/>
            <person name="Singh A."/>
            <person name="Wilkins M.J."/>
            <person name="Williams K.H."/>
            <person name="Banfield J.F."/>
        </authorList>
    </citation>
    <scope>NUCLEOTIDE SEQUENCE [LARGE SCALE GENOMIC DNA]</scope>
</reference>
<dbReference type="InterPro" id="IPR000866">
    <property type="entry name" value="AhpC/TSA"/>
</dbReference>
<keyword evidence="1" id="KW-0812">Transmembrane</keyword>
<comment type="caution">
    <text evidence="3">The sequence shown here is derived from an EMBL/GenBank/DDBJ whole genome shotgun (WGS) entry which is preliminary data.</text>
</comment>
<name>A0A0G1PIX0_9BACT</name>
<organism evidence="3 4">
    <name type="scientific">Candidatus Collierbacteria bacterium GW2011_GWA2_46_26</name>
    <dbReference type="NCBI Taxonomy" id="1618381"/>
    <lineage>
        <taxon>Bacteria</taxon>
        <taxon>Candidatus Collieribacteriota</taxon>
    </lineage>
</organism>
<feature type="transmembrane region" description="Helical" evidence="1">
    <location>
        <begin position="31"/>
        <end position="53"/>
    </location>
</feature>
<dbReference type="InterPro" id="IPR013766">
    <property type="entry name" value="Thioredoxin_domain"/>
</dbReference>
<dbReference type="InterPro" id="IPR050553">
    <property type="entry name" value="Thioredoxin_ResA/DsbE_sf"/>
</dbReference>